<proteinExistence type="predicted"/>
<dbReference type="Pfam" id="PF19040">
    <property type="entry name" value="SGNH"/>
    <property type="match status" value="1"/>
</dbReference>
<comment type="caution">
    <text evidence="2">The sequence shown here is derived from an EMBL/GenBank/DDBJ whole genome shotgun (WGS) entry which is preliminary data.</text>
</comment>
<evidence type="ECO:0000259" key="1">
    <source>
        <dbReference type="Pfam" id="PF19040"/>
    </source>
</evidence>
<sequence length="96" mass="10900">MRPFSSAEGCISDLKERNTLIPFHQAVIKAISKTNPSVIFFDPNDLFCDSKKCSMIDANGLPFYRDQLHISEYGSIKLLGLFQKWAEKNLSEKITT</sequence>
<gene>
    <name evidence="2" type="ORF">lpari_03712</name>
</gene>
<dbReference type="AlphaFoldDB" id="A0A1E5JL92"/>
<dbReference type="Proteomes" id="UP000095229">
    <property type="component" value="Unassembled WGS sequence"/>
</dbReference>
<feature type="domain" description="SGNH" evidence="1">
    <location>
        <begin position="25"/>
        <end position="83"/>
    </location>
</feature>
<protein>
    <recommendedName>
        <fullName evidence="1">SGNH domain-containing protein</fullName>
    </recommendedName>
</protein>
<organism evidence="2 3">
    <name type="scientific">Legionella parisiensis</name>
    <dbReference type="NCBI Taxonomy" id="45071"/>
    <lineage>
        <taxon>Bacteria</taxon>
        <taxon>Pseudomonadati</taxon>
        <taxon>Pseudomonadota</taxon>
        <taxon>Gammaproteobacteria</taxon>
        <taxon>Legionellales</taxon>
        <taxon>Legionellaceae</taxon>
        <taxon>Legionella</taxon>
    </lineage>
</organism>
<evidence type="ECO:0000313" key="3">
    <source>
        <dbReference type="Proteomes" id="UP000095229"/>
    </source>
</evidence>
<accession>A0A1E5JL92</accession>
<reference evidence="2 3" key="1">
    <citation type="submission" date="2016-02" db="EMBL/GenBank/DDBJ databases">
        <title>Secondary metabolites in Legionella.</title>
        <authorList>
            <person name="Tobias N.J."/>
            <person name="Bode H.B."/>
        </authorList>
    </citation>
    <scope>NUCLEOTIDE SEQUENCE [LARGE SCALE GENOMIC DNA]</scope>
    <source>
        <strain evidence="2 3">DSM 19216</strain>
    </source>
</reference>
<name>A0A1E5JL92_9GAMM</name>
<dbReference type="InterPro" id="IPR043968">
    <property type="entry name" value="SGNH"/>
</dbReference>
<keyword evidence="3" id="KW-1185">Reference proteome</keyword>
<evidence type="ECO:0000313" key="2">
    <source>
        <dbReference type="EMBL" id="OEH45317.1"/>
    </source>
</evidence>
<dbReference type="EMBL" id="LSOG01000102">
    <property type="protein sequence ID" value="OEH45317.1"/>
    <property type="molecule type" value="Genomic_DNA"/>
</dbReference>